<feature type="non-terminal residue" evidence="2">
    <location>
        <position position="42"/>
    </location>
</feature>
<name>A0A4Y2VC78_ARAVE</name>
<dbReference type="EMBL" id="BGPR01045131">
    <property type="protein sequence ID" value="GBO21994.1"/>
    <property type="molecule type" value="Genomic_DNA"/>
</dbReference>
<feature type="region of interest" description="Disordered" evidence="1">
    <location>
        <begin position="23"/>
        <end position="42"/>
    </location>
</feature>
<sequence>MGAQPRVDPTKEPWSCTVLSAGSCRELSSRRRSNNATEPAGP</sequence>
<accession>A0A4Y2VC78</accession>
<comment type="caution">
    <text evidence="2">The sequence shown here is derived from an EMBL/GenBank/DDBJ whole genome shotgun (WGS) entry which is preliminary data.</text>
</comment>
<evidence type="ECO:0000313" key="3">
    <source>
        <dbReference type="Proteomes" id="UP000499080"/>
    </source>
</evidence>
<organism evidence="2 3">
    <name type="scientific">Araneus ventricosus</name>
    <name type="common">Orbweaver spider</name>
    <name type="synonym">Epeira ventricosa</name>
    <dbReference type="NCBI Taxonomy" id="182803"/>
    <lineage>
        <taxon>Eukaryota</taxon>
        <taxon>Metazoa</taxon>
        <taxon>Ecdysozoa</taxon>
        <taxon>Arthropoda</taxon>
        <taxon>Chelicerata</taxon>
        <taxon>Arachnida</taxon>
        <taxon>Araneae</taxon>
        <taxon>Araneomorphae</taxon>
        <taxon>Entelegynae</taxon>
        <taxon>Araneoidea</taxon>
        <taxon>Araneidae</taxon>
        <taxon>Araneus</taxon>
    </lineage>
</organism>
<dbReference type="PROSITE" id="PS51257">
    <property type="entry name" value="PROKAR_LIPOPROTEIN"/>
    <property type="match status" value="1"/>
</dbReference>
<proteinExistence type="predicted"/>
<evidence type="ECO:0000313" key="2">
    <source>
        <dbReference type="EMBL" id="GBO21994.1"/>
    </source>
</evidence>
<keyword evidence="3" id="KW-1185">Reference proteome</keyword>
<dbReference type="AlphaFoldDB" id="A0A4Y2VC78"/>
<dbReference type="Proteomes" id="UP000499080">
    <property type="component" value="Unassembled WGS sequence"/>
</dbReference>
<gene>
    <name evidence="2" type="ORF">AVEN_209165_1</name>
</gene>
<protein>
    <submittedName>
        <fullName evidence="2">Uncharacterized protein</fullName>
    </submittedName>
</protein>
<evidence type="ECO:0000256" key="1">
    <source>
        <dbReference type="SAM" id="MobiDB-lite"/>
    </source>
</evidence>
<reference evidence="2 3" key="1">
    <citation type="journal article" date="2019" name="Sci. Rep.">
        <title>Orb-weaving spider Araneus ventricosus genome elucidates the spidroin gene catalogue.</title>
        <authorList>
            <person name="Kono N."/>
            <person name="Nakamura H."/>
            <person name="Ohtoshi R."/>
            <person name="Moran D.A.P."/>
            <person name="Shinohara A."/>
            <person name="Yoshida Y."/>
            <person name="Fujiwara M."/>
            <person name="Mori M."/>
            <person name="Tomita M."/>
            <person name="Arakawa K."/>
        </authorList>
    </citation>
    <scope>NUCLEOTIDE SEQUENCE [LARGE SCALE GENOMIC DNA]</scope>
</reference>